<dbReference type="Proteomes" id="UP001501391">
    <property type="component" value="Unassembled WGS sequence"/>
</dbReference>
<gene>
    <name evidence="2" type="ORF">GCM10009787_42150</name>
</gene>
<evidence type="ECO:0000256" key="1">
    <source>
        <dbReference type="SAM" id="MobiDB-lite"/>
    </source>
</evidence>
<accession>A0ABP5NGD4</accession>
<comment type="caution">
    <text evidence="2">The sequence shown here is derived from an EMBL/GenBank/DDBJ whole genome shotgun (WGS) entry which is preliminary data.</text>
</comment>
<feature type="compositionally biased region" description="Basic and acidic residues" evidence="1">
    <location>
        <begin position="94"/>
        <end position="104"/>
    </location>
</feature>
<name>A0ABP5NGD4_9ACTN</name>
<evidence type="ECO:0000313" key="2">
    <source>
        <dbReference type="EMBL" id="GAA2198637.1"/>
    </source>
</evidence>
<keyword evidence="3" id="KW-1185">Reference proteome</keyword>
<dbReference type="EMBL" id="BAAAOQ010000014">
    <property type="protein sequence ID" value="GAA2198637.1"/>
    <property type="molecule type" value="Genomic_DNA"/>
</dbReference>
<organism evidence="2 3">
    <name type="scientific">Streptomyces bangladeshensis</name>
    <dbReference type="NCBI Taxonomy" id="295352"/>
    <lineage>
        <taxon>Bacteria</taxon>
        <taxon>Bacillati</taxon>
        <taxon>Actinomycetota</taxon>
        <taxon>Actinomycetes</taxon>
        <taxon>Kitasatosporales</taxon>
        <taxon>Streptomycetaceae</taxon>
        <taxon>Streptomyces</taxon>
    </lineage>
</organism>
<feature type="region of interest" description="Disordered" evidence="1">
    <location>
        <begin position="82"/>
        <end position="104"/>
    </location>
</feature>
<protein>
    <recommendedName>
        <fullName evidence="4">Cytochrome c domain-containing protein</fullName>
    </recommendedName>
</protein>
<proteinExistence type="predicted"/>
<evidence type="ECO:0008006" key="4">
    <source>
        <dbReference type="Google" id="ProtNLM"/>
    </source>
</evidence>
<evidence type="ECO:0000313" key="3">
    <source>
        <dbReference type="Proteomes" id="UP001501391"/>
    </source>
</evidence>
<reference evidence="3" key="1">
    <citation type="journal article" date="2019" name="Int. J. Syst. Evol. Microbiol.">
        <title>The Global Catalogue of Microorganisms (GCM) 10K type strain sequencing project: providing services to taxonomists for standard genome sequencing and annotation.</title>
        <authorList>
            <consortium name="The Broad Institute Genomics Platform"/>
            <consortium name="The Broad Institute Genome Sequencing Center for Infectious Disease"/>
            <person name="Wu L."/>
            <person name="Ma J."/>
        </authorList>
    </citation>
    <scope>NUCLEOTIDE SEQUENCE [LARGE SCALE GENOMIC DNA]</scope>
    <source>
        <strain evidence="3">JCM 14924</strain>
    </source>
</reference>
<sequence>MGLCVRAGLAAGPAGGAAPAAAAPGRAEGALLGRRREVLLSGPGMLRPVLRYCRDCHADNGTQAAGKGSVRIPYAPPCVTARDGTPYPSLTERQGARDGHTGWG</sequence>